<evidence type="ECO:0000313" key="7">
    <source>
        <dbReference type="Proteomes" id="UP001085076"/>
    </source>
</evidence>
<reference evidence="6" key="1">
    <citation type="submission" date="2021-03" db="EMBL/GenBank/DDBJ databases">
        <authorList>
            <person name="Li Z."/>
            <person name="Yang C."/>
        </authorList>
    </citation>
    <scope>NUCLEOTIDE SEQUENCE</scope>
    <source>
        <strain evidence="6">Dzin_1.0</strain>
        <tissue evidence="6">Leaf</tissue>
    </source>
</reference>
<dbReference type="PANTHER" id="PTHR11413:SF116">
    <property type="entry name" value="MULTICYSTATIN"/>
    <property type="match status" value="1"/>
</dbReference>
<proteinExistence type="inferred from homology"/>
<organism evidence="6 7">
    <name type="scientific">Dioscorea zingiberensis</name>
    <dbReference type="NCBI Taxonomy" id="325984"/>
    <lineage>
        <taxon>Eukaryota</taxon>
        <taxon>Viridiplantae</taxon>
        <taxon>Streptophyta</taxon>
        <taxon>Embryophyta</taxon>
        <taxon>Tracheophyta</taxon>
        <taxon>Spermatophyta</taxon>
        <taxon>Magnoliopsida</taxon>
        <taxon>Liliopsida</taxon>
        <taxon>Dioscoreales</taxon>
        <taxon>Dioscoreaceae</taxon>
        <taxon>Dioscorea</taxon>
    </lineage>
</organism>
<protein>
    <recommendedName>
        <fullName evidence="4">Cysteine proteinase inhibitor</fullName>
    </recommendedName>
</protein>
<keyword evidence="3 4" id="KW-0789">Thiol protease inhibitor</keyword>
<comment type="caution">
    <text evidence="6">The sequence shown here is derived from an EMBL/GenBank/DDBJ whole genome shotgun (WGS) entry which is preliminary data.</text>
</comment>
<reference evidence="6" key="2">
    <citation type="journal article" date="2022" name="Hortic Res">
        <title>The genome of Dioscorea zingiberensis sheds light on the biosynthesis, origin and evolution of the medicinally important diosgenin saponins.</title>
        <authorList>
            <person name="Li Y."/>
            <person name="Tan C."/>
            <person name="Li Z."/>
            <person name="Guo J."/>
            <person name="Li S."/>
            <person name="Chen X."/>
            <person name="Wang C."/>
            <person name="Dai X."/>
            <person name="Yang H."/>
            <person name="Song W."/>
            <person name="Hou L."/>
            <person name="Xu J."/>
            <person name="Tong Z."/>
            <person name="Xu A."/>
            <person name="Yuan X."/>
            <person name="Wang W."/>
            <person name="Yang Q."/>
            <person name="Chen L."/>
            <person name="Sun Z."/>
            <person name="Wang K."/>
            <person name="Pan B."/>
            <person name="Chen J."/>
            <person name="Bao Y."/>
            <person name="Liu F."/>
            <person name="Qi X."/>
            <person name="Gang D.R."/>
            <person name="Wen J."/>
            <person name="Li J."/>
        </authorList>
    </citation>
    <scope>NUCLEOTIDE SEQUENCE</scope>
    <source>
        <strain evidence="6">Dzin_1.0</strain>
    </source>
</reference>
<evidence type="ECO:0000256" key="3">
    <source>
        <dbReference type="ARBA" id="ARBA00022704"/>
    </source>
</evidence>
<dbReference type="EMBL" id="JAGGNH010000002">
    <property type="protein sequence ID" value="KAJ0980870.1"/>
    <property type="molecule type" value="Genomic_DNA"/>
</dbReference>
<evidence type="ECO:0000256" key="2">
    <source>
        <dbReference type="ARBA" id="ARBA00022690"/>
    </source>
</evidence>
<feature type="domain" description="Cystatin" evidence="5">
    <location>
        <begin position="95"/>
        <end position="162"/>
    </location>
</feature>
<dbReference type="PANTHER" id="PTHR11413">
    <property type="entry name" value="CYSTATIN FAMILY MEMBER"/>
    <property type="match status" value="1"/>
</dbReference>
<comment type="similarity">
    <text evidence="1 4">Belongs to the cystatin family. Phytocystatin subfamily.</text>
</comment>
<gene>
    <name evidence="6" type="ORF">J5N97_009125</name>
</gene>
<name>A0A9D5CVT1_9LILI</name>
<dbReference type="OrthoDB" id="1908104at2759"/>
<dbReference type="AlphaFoldDB" id="A0A9D5CVT1"/>
<dbReference type="InterPro" id="IPR027214">
    <property type="entry name" value="Cystatin"/>
</dbReference>
<dbReference type="Pfam" id="PF16845">
    <property type="entry name" value="SQAPI"/>
    <property type="match status" value="1"/>
</dbReference>
<keyword evidence="2 4" id="KW-0646">Protease inhibitor</keyword>
<dbReference type="InterPro" id="IPR046350">
    <property type="entry name" value="Cystatin_sf"/>
</dbReference>
<accession>A0A9D5CVT1</accession>
<evidence type="ECO:0000259" key="5">
    <source>
        <dbReference type="Pfam" id="PF16845"/>
    </source>
</evidence>
<keyword evidence="7" id="KW-1185">Reference proteome</keyword>
<dbReference type="Gene3D" id="3.10.450.10">
    <property type="match status" value="2"/>
</dbReference>
<dbReference type="InterPro" id="IPR000010">
    <property type="entry name" value="Cystatin_dom"/>
</dbReference>
<dbReference type="Proteomes" id="UP001085076">
    <property type="component" value="Miscellaneous, Linkage group lg02"/>
</dbReference>
<sequence length="183" mass="20814">MASSTQEIKGMEINENIYNFIDFLAGYVVQVHNQQQTEVEGVLYYITLIASNIGVEQLYEAKVWVKESTGYIELQDIQHVVDITDVETNKEKAHSKLVYIAKFAVKEYNNKKNADLVFVKVMDIDGRSEPVLDGKFYYITFEASSFGVVRSYEAMVWAKASSGSWPWLELVDFKTLILSTPAS</sequence>
<dbReference type="GO" id="GO:0004869">
    <property type="term" value="F:cysteine-type endopeptidase inhibitor activity"/>
    <property type="evidence" value="ECO:0007669"/>
    <property type="project" value="UniProtKB-KW"/>
</dbReference>
<evidence type="ECO:0000313" key="6">
    <source>
        <dbReference type="EMBL" id="KAJ0980870.1"/>
    </source>
</evidence>
<evidence type="ECO:0000256" key="1">
    <source>
        <dbReference type="ARBA" id="ARBA00007233"/>
    </source>
</evidence>
<evidence type="ECO:0000256" key="4">
    <source>
        <dbReference type="RuleBase" id="RU362130"/>
    </source>
</evidence>
<dbReference type="SUPFAM" id="SSF54403">
    <property type="entry name" value="Cystatin/monellin"/>
    <property type="match status" value="2"/>
</dbReference>